<feature type="transmembrane region" description="Helical" evidence="17">
    <location>
        <begin position="567"/>
        <end position="586"/>
    </location>
</feature>
<dbReference type="STRING" id="623744.A0A553MT21"/>
<evidence type="ECO:0000256" key="3">
    <source>
        <dbReference type="ARBA" id="ARBA00004285"/>
    </source>
</evidence>
<dbReference type="SMART" id="SM00408">
    <property type="entry name" value="IGc2"/>
    <property type="match status" value="1"/>
</dbReference>
<dbReference type="SMART" id="SM00409">
    <property type="entry name" value="IG"/>
    <property type="match status" value="3"/>
</dbReference>
<evidence type="ECO:0000256" key="17">
    <source>
        <dbReference type="SAM" id="Phobius"/>
    </source>
</evidence>
<evidence type="ECO:0000256" key="1">
    <source>
        <dbReference type="ARBA" id="ARBA00004251"/>
    </source>
</evidence>
<dbReference type="GO" id="GO:0045121">
    <property type="term" value="C:membrane raft"/>
    <property type="evidence" value="ECO:0007669"/>
    <property type="project" value="UniProtKB-SubCell"/>
</dbReference>
<dbReference type="Pfam" id="PF13895">
    <property type="entry name" value="Ig_2"/>
    <property type="match status" value="1"/>
</dbReference>
<evidence type="ECO:0000313" key="20">
    <source>
        <dbReference type="EMBL" id="TRY56333.1"/>
    </source>
</evidence>
<evidence type="ECO:0000313" key="21">
    <source>
        <dbReference type="Proteomes" id="UP000316079"/>
    </source>
</evidence>
<keyword evidence="13" id="KW-1015">Disulfide bond</keyword>
<dbReference type="AlphaFoldDB" id="A0A553MT21"/>
<dbReference type="PANTHER" id="PTHR11481">
    <property type="entry name" value="IMMUNOGLOBULIN FC RECEPTOR"/>
    <property type="match status" value="1"/>
</dbReference>
<dbReference type="InterPro" id="IPR036179">
    <property type="entry name" value="Ig-like_dom_sf"/>
</dbReference>
<comment type="caution">
    <text evidence="20">The sequence shown here is derived from an EMBL/GenBank/DDBJ whole genome shotgun (WGS) entry which is preliminary data.</text>
</comment>
<evidence type="ECO:0000256" key="13">
    <source>
        <dbReference type="ARBA" id="ARBA00023157"/>
    </source>
</evidence>
<feature type="signal peptide" evidence="18">
    <location>
        <begin position="1"/>
        <end position="18"/>
    </location>
</feature>
<dbReference type="Proteomes" id="UP000316079">
    <property type="component" value="Unassembled WGS sequence"/>
</dbReference>
<dbReference type="GO" id="GO:0009897">
    <property type="term" value="C:external side of plasma membrane"/>
    <property type="evidence" value="ECO:0007669"/>
    <property type="project" value="TreeGrafter"/>
</dbReference>
<keyword evidence="8" id="KW-0677">Repeat</keyword>
<dbReference type="OrthoDB" id="9950534at2759"/>
<keyword evidence="11 17" id="KW-1133">Transmembrane helix</keyword>
<keyword evidence="14" id="KW-0325">Glycoprotein</keyword>
<keyword evidence="15" id="KW-0393">Immunoglobulin domain</keyword>
<organism evidence="20 21">
    <name type="scientific">Danionella cerebrum</name>
    <dbReference type="NCBI Taxonomy" id="2873325"/>
    <lineage>
        <taxon>Eukaryota</taxon>
        <taxon>Metazoa</taxon>
        <taxon>Chordata</taxon>
        <taxon>Craniata</taxon>
        <taxon>Vertebrata</taxon>
        <taxon>Euteleostomi</taxon>
        <taxon>Actinopterygii</taxon>
        <taxon>Neopterygii</taxon>
        <taxon>Teleostei</taxon>
        <taxon>Ostariophysi</taxon>
        <taxon>Cypriniformes</taxon>
        <taxon>Danionidae</taxon>
        <taxon>Danioninae</taxon>
        <taxon>Danionella</taxon>
    </lineage>
</organism>
<evidence type="ECO:0000259" key="19">
    <source>
        <dbReference type="PROSITE" id="PS50835"/>
    </source>
</evidence>
<keyword evidence="6 17" id="KW-0812">Transmembrane</keyword>
<evidence type="ECO:0000256" key="11">
    <source>
        <dbReference type="ARBA" id="ARBA00022989"/>
    </source>
</evidence>
<accession>A0A553MT21</accession>
<evidence type="ECO:0000256" key="10">
    <source>
        <dbReference type="ARBA" id="ARBA00022949"/>
    </source>
</evidence>
<evidence type="ECO:0000256" key="5">
    <source>
        <dbReference type="ARBA" id="ARBA00022553"/>
    </source>
</evidence>
<evidence type="ECO:0000256" key="18">
    <source>
        <dbReference type="SAM" id="SignalP"/>
    </source>
</evidence>
<proteinExistence type="predicted"/>
<feature type="chain" id="PRO_5021916934" description="Platelet endothelial cell adhesion molecule" evidence="18">
    <location>
        <begin position="19"/>
        <end position="718"/>
    </location>
</feature>
<keyword evidence="12 17" id="KW-0472">Membrane</keyword>
<evidence type="ECO:0000256" key="7">
    <source>
        <dbReference type="ARBA" id="ARBA00022729"/>
    </source>
</evidence>
<evidence type="ECO:0000256" key="12">
    <source>
        <dbReference type="ARBA" id="ARBA00023136"/>
    </source>
</evidence>
<keyword evidence="7 18" id="KW-0732">Signal</keyword>
<evidence type="ECO:0000256" key="15">
    <source>
        <dbReference type="ARBA" id="ARBA00023319"/>
    </source>
</evidence>
<keyword evidence="9" id="KW-0130">Cell adhesion</keyword>
<dbReference type="Gene3D" id="2.60.40.10">
    <property type="entry name" value="Immunoglobulins"/>
    <property type="match status" value="3"/>
</dbReference>
<dbReference type="EMBL" id="SRMA01027286">
    <property type="protein sequence ID" value="TRY56333.1"/>
    <property type="molecule type" value="Genomic_DNA"/>
</dbReference>
<dbReference type="SUPFAM" id="SSF48726">
    <property type="entry name" value="Immunoglobulin"/>
    <property type="match status" value="3"/>
</dbReference>
<gene>
    <name evidence="20" type="ORF">DNTS_034952</name>
</gene>
<dbReference type="GO" id="GO:0070161">
    <property type="term" value="C:anchoring junction"/>
    <property type="evidence" value="ECO:0007669"/>
    <property type="project" value="UniProtKB-SubCell"/>
</dbReference>
<keyword evidence="5" id="KW-0597">Phosphoprotein</keyword>
<protein>
    <recommendedName>
        <fullName evidence="16">Platelet endothelial cell adhesion molecule</fullName>
    </recommendedName>
</protein>
<evidence type="ECO:0000256" key="4">
    <source>
        <dbReference type="ARBA" id="ARBA00022475"/>
    </source>
</evidence>
<keyword evidence="21" id="KW-1185">Reference proteome</keyword>
<keyword evidence="10" id="KW-0965">Cell junction</keyword>
<dbReference type="GO" id="GO:0007166">
    <property type="term" value="P:cell surface receptor signaling pathway"/>
    <property type="evidence" value="ECO:0007669"/>
    <property type="project" value="TreeGrafter"/>
</dbReference>
<dbReference type="Pfam" id="PF13927">
    <property type="entry name" value="Ig_3"/>
    <property type="match status" value="1"/>
</dbReference>
<evidence type="ECO:0000256" key="16">
    <source>
        <dbReference type="ARBA" id="ARBA00049765"/>
    </source>
</evidence>
<dbReference type="InterPro" id="IPR003598">
    <property type="entry name" value="Ig_sub2"/>
</dbReference>
<feature type="domain" description="Ig-like" evidence="19">
    <location>
        <begin position="471"/>
        <end position="556"/>
    </location>
</feature>
<feature type="domain" description="Ig-like" evidence="19">
    <location>
        <begin position="215"/>
        <end position="297"/>
    </location>
</feature>
<dbReference type="InterPro" id="IPR013783">
    <property type="entry name" value="Ig-like_fold"/>
</dbReference>
<dbReference type="GO" id="GO:0004888">
    <property type="term" value="F:transmembrane signaling receptor activity"/>
    <property type="evidence" value="ECO:0007669"/>
    <property type="project" value="TreeGrafter"/>
</dbReference>
<dbReference type="PROSITE" id="PS50835">
    <property type="entry name" value="IG_LIKE"/>
    <property type="match status" value="3"/>
</dbReference>
<feature type="domain" description="Ig-like" evidence="19">
    <location>
        <begin position="23"/>
        <end position="114"/>
    </location>
</feature>
<dbReference type="GO" id="GO:0006955">
    <property type="term" value="P:immune response"/>
    <property type="evidence" value="ECO:0007669"/>
    <property type="project" value="TreeGrafter"/>
</dbReference>
<sequence length="718" mass="79292">MGALLLLLLFFTSEEAFADFIIKSVNLIIHPQKVVERGTNVSMICQAEVSQSPGSHPNYEYTFYKDYQLVYMEKTNATGILYSIPDSRVVHSGIYECAVDIDKQRRRSAATDLTVKGLLMPVLTVDQLRLTEGDEVTAVCSAEGELGSLMFFFRDGLKELYRESSSSRKVEHKLTLTKSTENLHCYYSISLGSVIEISRNSNVISINIQELDIKPNIKVMPSPQVIEGDHLTISCNVDVSHQRDAKLRINLVHGRTTLSLNMREMDYTMKVKTNDSGEYECISSLSAVHKSSSVGITVKVEVFEGEHFNVSCRSDNFASERIQLEDIKYSIFKDKSQVVSEDVYSATAGKDTNGKYMCMADASGIIKESSNILFRAKVPEITVVGSVILEKPFWIFCESENGSLPITYTLKRNGLTLNRTVVSGPQEEARFLASISTPSDISSFLCEAENNGKPSVKKSQRLHATVIVGKPLLTVIPVPGNIEEGQDVTLICGIPKGSPPVIFKFYGSSRALINSTTVRTNSSSFVLSAVSRENSGNFYCEANNQANILSKSDIIIIEVSLAKWKKALISAFCMLLVALLVLFIVIRYKAKRGKREMAPELSVKPASPNSDDSVILSLTTDTLYSTHTVVVNNKDSVWSQKPPDVSEHDSLRSPNEGDIEYTEVVHPRSVDPTRIPLKKGTDTVYSELQTSPGAPELVSHQGLVEYAELNSDLPAPVD</sequence>
<comment type="subcellular location">
    <subcellularLocation>
        <location evidence="2">Cell junction</location>
    </subcellularLocation>
    <subcellularLocation>
        <location evidence="1">Cell membrane</location>
        <topology evidence="1">Single-pass type I membrane protein</topology>
    </subcellularLocation>
    <subcellularLocation>
        <location evidence="3">Membrane raft</location>
    </subcellularLocation>
</comment>
<dbReference type="InterPro" id="IPR003599">
    <property type="entry name" value="Ig_sub"/>
</dbReference>
<evidence type="ECO:0000256" key="2">
    <source>
        <dbReference type="ARBA" id="ARBA00004282"/>
    </source>
</evidence>
<evidence type="ECO:0000256" key="6">
    <source>
        <dbReference type="ARBA" id="ARBA00022692"/>
    </source>
</evidence>
<evidence type="ECO:0000256" key="14">
    <source>
        <dbReference type="ARBA" id="ARBA00023180"/>
    </source>
</evidence>
<dbReference type="FunFam" id="2.60.40.10:FF:000357">
    <property type="entry name" value="Fc receptor like 1"/>
    <property type="match status" value="1"/>
</dbReference>
<keyword evidence="4" id="KW-1003">Cell membrane</keyword>
<dbReference type="GO" id="GO:0098742">
    <property type="term" value="P:cell-cell adhesion via plasma-membrane adhesion molecules"/>
    <property type="evidence" value="ECO:0007669"/>
    <property type="project" value="TreeGrafter"/>
</dbReference>
<evidence type="ECO:0000256" key="9">
    <source>
        <dbReference type="ARBA" id="ARBA00022889"/>
    </source>
</evidence>
<dbReference type="InterPro" id="IPR050488">
    <property type="entry name" value="Ig_Fc_receptor"/>
</dbReference>
<dbReference type="InterPro" id="IPR007110">
    <property type="entry name" value="Ig-like_dom"/>
</dbReference>
<evidence type="ECO:0000256" key="8">
    <source>
        <dbReference type="ARBA" id="ARBA00022737"/>
    </source>
</evidence>
<name>A0A553MT21_9TELE</name>
<reference evidence="20 21" key="1">
    <citation type="journal article" date="2019" name="Sci. Data">
        <title>Hybrid genome assembly and annotation of Danionella translucida.</title>
        <authorList>
            <person name="Kadobianskyi M."/>
            <person name="Schulze L."/>
            <person name="Schuelke M."/>
            <person name="Judkewitz B."/>
        </authorList>
    </citation>
    <scope>NUCLEOTIDE SEQUENCE [LARGE SCALE GENOMIC DNA]</scope>
    <source>
        <strain evidence="20 21">Bolton</strain>
    </source>
</reference>
<dbReference type="PANTHER" id="PTHR11481:SF5">
    <property type="entry name" value="PLATELET ENDOTHELIAL CELL ADHESION MOLECULE"/>
    <property type="match status" value="1"/>
</dbReference>